<evidence type="ECO:0000256" key="4">
    <source>
        <dbReference type="ARBA" id="ARBA00022737"/>
    </source>
</evidence>
<dbReference type="STRING" id="41688.A0A2N3NIL6"/>
<dbReference type="EC" id="2.5.1.60" evidence="6"/>
<dbReference type="PROSITE" id="PS51147">
    <property type="entry name" value="PFTA"/>
    <property type="match status" value="4"/>
</dbReference>
<evidence type="ECO:0000256" key="7">
    <source>
        <dbReference type="SAM" id="MobiDB-lite"/>
    </source>
</evidence>
<evidence type="ECO:0000313" key="8">
    <source>
        <dbReference type="EMBL" id="PKS12270.1"/>
    </source>
</evidence>
<keyword evidence="9" id="KW-1185">Reference proteome</keyword>
<protein>
    <recommendedName>
        <fullName evidence="6">Geranylgeranyl transferase type-2 subunit alpha</fullName>
        <ecNumber evidence="6">2.5.1.60</ecNumber>
    </recommendedName>
    <alternativeName>
        <fullName evidence="6">Geranylgeranyl transferase type II subunit alpha</fullName>
    </alternativeName>
</protein>
<proteinExistence type="inferred from homology"/>
<feature type="compositionally biased region" description="Low complexity" evidence="7">
    <location>
        <begin position="86"/>
        <end position="117"/>
    </location>
</feature>
<keyword evidence="3 6" id="KW-0808">Transferase</keyword>
<dbReference type="VEuPathDB" id="FungiDB:jhhlp_001570"/>
<keyword evidence="4" id="KW-0677">Repeat</keyword>
<feature type="region of interest" description="Disordered" evidence="7">
    <location>
        <begin position="86"/>
        <end position="147"/>
    </location>
</feature>
<dbReference type="PANTHER" id="PTHR11129">
    <property type="entry name" value="PROTEIN FARNESYLTRANSFERASE ALPHA SUBUNIT/RAB GERANYLGERANYL TRANSFERASE ALPHA SUBUNIT"/>
    <property type="match status" value="1"/>
</dbReference>
<reference evidence="8 9" key="1">
    <citation type="journal article" date="2017" name="G3 (Bethesda)">
        <title>First Draft Genome Sequence of the Pathogenic Fungus Lomentospora prolificans (Formerly Scedosporium prolificans).</title>
        <authorList>
            <person name="Luo R."/>
            <person name="Zimin A."/>
            <person name="Workman R."/>
            <person name="Fan Y."/>
            <person name="Pertea G."/>
            <person name="Grossman N."/>
            <person name="Wear M.P."/>
            <person name="Jia B."/>
            <person name="Miller H."/>
            <person name="Casadevall A."/>
            <person name="Timp W."/>
            <person name="Zhang S.X."/>
            <person name="Salzberg S.L."/>
        </authorList>
    </citation>
    <scope>NUCLEOTIDE SEQUENCE [LARGE SCALE GENOMIC DNA]</scope>
    <source>
        <strain evidence="8 9">JHH-5317</strain>
    </source>
</reference>
<comment type="catalytic activity">
    <reaction evidence="5 6">
        <text>geranylgeranyl diphosphate + L-cysteinyl-[protein] = S-geranylgeranyl-L-cysteinyl-[protein] + diphosphate</text>
        <dbReference type="Rhea" id="RHEA:21240"/>
        <dbReference type="Rhea" id="RHEA-COMP:10131"/>
        <dbReference type="Rhea" id="RHEA-COMP:11537"/>
        <dbReference type="ChEBI" id="CHEBI:29950"/>
        <dbReference type="ChEBI" id="CHEBI:33019"/>
        <dbReference type="ChEBI" id="CHEBI:57533"/>
        <dbReference type="ChEBI" id="CHEBI:86021"/>
        <dbReference type="EC" id="2.5.1.60"/>
    </reaction>
</comment>
<comment type="caution">
    <text evidence="8">The sequence shown here is derived from an EMBL/GenBank/DDBJ whole genome shotgun (WGS) entry which is preliminary data.</text>
</comment>
<dbReference type="OrthoDB" id="1658at2759"/>
<sequence>MASGIVKHGIARTKQYRTADQRQQDQVRIEKYRSLEDSIRARVAAKDYAQDTFDLSTKLLRANPEYYTIWNVRKRCLISGIFCGSSDGPSRSKASPSSTAAPTGTPSCDDSSTSSSTRIPQDQPSQTTWKSGTIASDEGHDAKVDDEGTAAAEAAKRKVEDQQRHDLDVIKSELLFTVPLLMEFPKCYWIWNHRLWILNQAIALLPVPLARQVWEQELGLASKMLNKDKRNFHAWGYRRRVVRQLEDPALAGKSMVEPEFKYTRAMIEQDLSNFSAWHNRSKLIPRLLDERGADVAARTKLLEEELALLQNAINVGPEDQSLWYYHQFLLLNIISKDPNTSFVSHLSPSQRLQYIDEEMENIKDLLEDYVDIKWIYEALLECTLAKTTIEDSVENIGSDRKEEVKAWLTKLKELDPMRQGRWQDVEKMYGLLE</sequence>
<name>A0A2N3NIL6_9PEZI</name>
<dbReference type="Gene3D" id="1.25.40.120">
    <property type="entry name" value="Protein prenylyltransferase"/>
    <property type="match status" value="2"/>
</dbReference>
<dbReference type="Pfam" id="PF01239">
    <property type="entry name" value="PPTA"/>
    <property type="match status" value="5"/>
</dbReference>
<organism evidence="8 9">
    <name type="scientific">Lomentospora prolificans</name>
    <dbReference type="NCBI Taxonomy" id="41688"/>
    <lineage>
        <taxon>Eukaryota</taxon>
        <taxon>Fungi</taxon>
        <taxon>Dikarya</taxon>
        <taxon>Ascomycota</taxon>
        <taxon>Pezizomycotina</taxon>
        <taxon>Sordariomycetes</taxon>
        <taxon>Hypocreomycetidae</taxon>
        <taxon>Microascales</taxon>
        <taxon>Microascaceae</taxon>
        <taxon>Lomentospora</taxon>
    </lineage>
</organism>
<evidence type="ECO:0000256" key="6">
    <source>
        <dbReference type="RuleBase" id="RU367120"/>
    </source>
</evidence>
<evidence type="ECO:0000256" key="2">
    <source>
        <dbReference type="ARBA" id="ARBA00022602"/>
    </source>
</evidence>
<gene>
    <name evidence="8" type="ORF">jhhlp_001570</name>
</gene>
<dbReference type="GO" id="GO:0004663">
    <property type="term" value="F:Rab geranylgeranyltransferase activity"/>
    <property type="evidence" value="ECO:0007669"/>
    <property type="project" value="UniProtKB-UniRule"/>
</dbReference>
<dbReference type="InParanoid" id="A0A2N3NIL6"/>
<evidence type="ECO:0000256" key="5">
    <source>
        <dbReference type="ARBA" id="ARBA00047658"/>
    </source>
</evidence>
<keyword evidence="2 6" id="KW-0637">Prenyltransferase</keyword>
<dbReference type="PANTHER" id="PTHR11129:SF2">
    <property type="entry name" value="GERANYLGERANYL TRANSFERASE TYPE-2 SUBUNIT ALPHA"/>
    <property type="match status" value="1"/>
</dbReference>
<accession>A0A2N3NIL6</accession>
<dbReference type="GO" id="GO:0005968">
    <property type="term" value="C:Rab-protein geranylgeranyltransferase complex"/>
    <property type="evidence" value="ECO:0007669"/>
    <property type="project" value="TreeGrafter"/>
</dbReference>
<comment type="similarity">
    <text evidence="1 6">Belongs to the protein prenyltransferase subunit alpha family.</text>
</comment>
<comment type="function">
    <text evidence="6">Catalyzes the transfer of a geranyl-geranyl moiety from geranyl-geranyl pyrophosphate to cysteines occuring in specific C-terminal amino acid sequences.</text>
</comment>
<evidence type="ECO:0000256" key="1">
    <source>
        <dbReference type="ARBA" id="ARBA00006734"/>
    </source>
</evidence>
<dbReference type="InterPro" id="IPR002088">
    <property type="entry name" value="Prenyl_trans_a"/>
</dbReference>
<dbReference type="Proteomes" id="UP000233524">
    <property type="component" value="Unassembled WGS sequence"/>
</dbReference>
<evidence type="ECO:0000256" key="3">
    <source>
        <dbReference type="ARBA" id="ARBA00022679"/>
    </source>
</evidence>
<feature type="compositionally biased region" description="Basic and acidic residues" evidence="7">
    <location>
        <begin position="137"/>
        <end position="146"/>
    </location>
</feature>
<dbReference type="EMBL" id="NLAX01000004">
    <property type="protein sequence ID" value="PKS12270.1"/>
    <property type="molecule type" value="Genomic_DNA"/>
</dbReference>
<feature type="compositionally biased region" description="Polar residues" evidence="7">
    <location>
        <begin position="118"/>
        <end position="134"/>
    </location>
</feature>
<dbReference type="AlphaFoldDB" id="A0A2N3NIL6"/>
<dbReference type="FunCoup" id="A0A2N3NIL6">
    <property type="interactions" value="100"/>
</dbReference>
<dbReference type="GO" id="GO:0097354">
    <property type="term" value="P:prenylation"/>
    <property type="evidence" value="ECO:0007669"/>
    <property type="project" value="UniProtKB-UniRule"/>
</dbReference>
<dbReference type="SUPFAM" id="SSF48439">
    <property type="entry name" value="Protein prenylyltransferase"/>
    <property type="match status" value="1"/>
</dbReference>
<evidence type="ECO:0000313" key="9">
    <source>
        <dbReference type="Proteomes" id="UP000233524"/>
    </source>
</evidence>